<dbReference type="PANTHER" id="PTHR11735">
    <property type="entry name" value="TRNA N6-ADENOSINE THREONYLCARBAMOYLTRANSFERASE"/>
    <property type="match status" value="1"/>
</dbReference>
<dbReference type="Gene3D" id="3.30.420.40">
    <property type="match status" value="2"/>
</dbReference>
<gene>
    <name evidence="2" type="primary">tsaB</name>
    <name evidence="2" type="ORF">GCM10009827_023250</name>
</gene>
<dbReference type="Pfam" id="PF00814">
    <property type="entry name" value="TsaD"/>
    <property type="match status" value="1"/>
</dbReference>
<proteinExistence type="predicted"/>
<accession>A0ABN1ZZW4</accession>
<dbReference type="PANTHER" id="PTHR11735:SF11">
    <property type="entry name" value="TRNA THREONYLCARBAMOYLADENOSINE BIOSYNTHESIS PROTEIN TSAB"/>
    <property type="match status" value="1"/>
</dbReference>
<protein>
    <submittedName>
        <fullName evidence="2">tRNA (Adenosine(37)-N6)-threonylcarbamoyltransferase complex dimerization subunit type 1 TsaB</fullName>
    </submittedName>
</protein>
<evidence type="ECO:0000259" key="1">
    <source>
        <dbReference type="Pfam" id="PF00814"/>
    </source>
</evidence>
<keyword evidence="3" id="KW-1185">Reference proteome</keyword>
<reference evidence="2 3" key="1">
    <citation type="journal article" date="2019" name="Int. J. Syst. Evol. Microbiol.">
        <title>The Global Catalogue of Microorganisms (GCM) 10K type strain sequencing project: providing services to taxonomists for standard genome sequencing and annotation.</title>
        <authorList>
            <consortium name="The Broad Institute Genomics Platform"/>
            <consortium name="The Broad Institute Genome Sequencing Center for Infectious Disease"/>
            <person name="Wu L."/>
            <person name="Ma J."/>
        </authorList>
    </citation>
    <scope>NUCLEOTIDE SEQUENCE [LARGE SCALE GENOMIC DNA]</scope>
    <source>
        <strain evidence="2 3">JCM 15933</strain>
    </source>
</reference>
<dbReference type="InterPro" id="IPR000905">
    <property type="entry name" value="Gcp-like_dom"/>
</dbReference>
<name>A0ABN1ZZW4_9ACTN</name>
<dbReference type="InterPro" id="IPR022496">
    <property type="entry name" value="T6A_TsaB"/>
</dbReference>
<dbReference type="InterPro" id="IPR043129">
    <property type="entry name" value="ATPase_NBD"/>
</dbReference>
<dbReference type="SUPFAM" id="SSF53067">
    <property type="entry name" value="Actin-like ATPase domain"/>
    <property type="match status" value="2"/>
</dbReference>
<dbReference type="RefSeq" id="WP_344501801.1">
    <property type="nucleotide sequence ID" value="NZ_BAAAQD010000003.1"/>
</dbReference>
<evidence type="ECO:0000313" key="2">
    <source>
        <dbReference type="EMBL" id="GAA1508383.1"/>
    </source>
</evidence>
<dbReference type="Proteomes" id="UP001501470">
    <property type="component" value="Unassembled WGS sequence"/>
</dbReference>
<dbReference type="NCBIfam" id="TIGR03725">
    <property type="entry name" value="T6A_YeaZ"/>
    <property type="match status" value="1"/>
</dbReference>
<evidence type="ECO:0000313" key="3">
    <source>
        <dbReference type="Proteomes" id="UP001501470"/>
    </source>
</evidence>
<organism evidence="2 3">
    <name type="scientific">Dactylosporangium maewongense</name>
    <dbReference type="NCBI Taxonomy" id="634393"/>
    <lineage>
        <taxon>Bacteria</taxon>
        <taxon>Bacillati</taxon>
        <taxon>Actinomycetota</taxon>
        <taxon>Actinomycetes</taxon>
        <taxon>Micromonosporales</taxon>
        <taxon>Micromonosporaceae</taxon>
        <taxon>Dactylosporangium</taxon>
    </lineage>
</organism>
<comment type="caution">
    <text evidence="2">The sequence shown here is derived from an EMBL/GenBank/DDBJ whole genome shotgun (WGS) entry which is preliminary data.</text>
</comment>
<dbReference type="EMBL" id="BAAAQD010000003">
    <property type="protein sequence ID" value="GAA1508383.1"/>
    <property type="molecule type" value="Genomic_DNA"/>
</dbReference>
<sequence length="220" mass="22246">MLVMVVDSSTPAVTAALVRVDELAVTVVAERVTVDGKAHGELLAPQIHAVLAEGQVAPGDLAAVVAGTGPGPFTGLRAGMVTAAALAHALDVPVYGVCSLDGIGHPLPGRVLVATDARRKEIYWAVYHDGTRVTGPAVDKPAAVAAGGGLVVDAAAGDGAGKYADVLGLPVLPLLYPSARALAELAADRVLSKAPSEALVPLYLRRPDAVAPGERKPALR</sequence>
<feature type="domain" description="Gcp-like" evidence="1">
    <location>
        <begin position="37"/>
        <end position="162"/>
    </location>
</feature>
<dbReference type="CDD" id="cd24032">
    <property type="entry name" value="ASKHA_NBD_TsaB"/>
    <property type="match status" value="1"/>
</dbReference>